<proteinExistence type="predicted"/>
<evidence type="ECO:0000313" key="3">
    <source>
        <dbReference type="Proteomes" id="UP000528286"/>
    </source>
</evidence>
<gene>
    <name evidence="2" type="ORF">GGR23_003737</name>
</gene>
<evidence type="ECO:0000259" key="1">
    <source>
        <dbReference type="Pfam" id="PF18145"/>
    </source>
</evidence>
<accession>A0A7W6J866</accession>
<dbReference type="EMBL" id="JACIEZ010000009">
    <property type="protein sequence ID" value="MBB4066522.1"/>
    <property type="molecule type" value="Genomic_DNA"/>
</dbReference>
<keyword evidence="3" id="KW-1185">Reference proteome</keyword>
<evidence type="ECO:0000313" key="2">
    <source>
        <dbReference type="EMBL" id="MBB4066522.1"/>
    </source>
</evidence>
<dbReference type="Pfam" id="PF18145">
    <property type="entry name" value="SAVED"/>
    <property type="match status" value="1"/>
</dbReference>
<protein>
    <recommendedName>
        <fullName evidence="1">SMODS-associated and fused to various effectors domain-containing protein</fullName>
    </recommendedName>
</protein>
<name>A0A7W6J866_9HYPH</name>
<dbReference type="CDD" id="cd00085">
    <property type="entry name" value="HNHc"/>
    <property type="match status" value="1"/>
</dbReference>
<dbReference type="RefSeq" id="WP_183367780.1">
    <property type="nucleotide sequence ID" value="NZ_JACIEZ010000009.1"/>
</dbReference>
<sequence>MAARNYSDRTLKLLWGRAGGRCAMPECRVELLADATTYDPIVVIGEIAHIAAAQNGGPRADQAMPAAQRNDYDNLILLCQNCHAVIDGQPGTFTVERVKQIKADHELWVRASLPERGRSVTGWSVLCLRGDHPIDLGTVTAALSPDYIAGEPQTLRVPGETDDWQAVDTAIASCVAELMAGADAFDFRLAVFPLAPVSACLSLGFQLTNRPHLRLFQFHRDDRTWVWQRQDPPPRNIEVTGLEEEDRDCNEVAFVFHLSAIVADAAIADTPAAGARRVNIRVPEPSTAWLQHPEQLKELASAARRAFESALRLFPAAAHWHLFYAGPAPAAIAIGQQVNPTMCPPVQLYEFRMRETPPYRSSICLGARPA</sequence>
<organism evidence="2 3">
    <name type="scientific">Gellertiella hungarica</name>
    <dbReference type="NCBI Taxonomy" id="1572859"/>
    <lineage>
        <taxon>Bacteria</taxon>
        <taxon>Pseudomonadati</taxon>
        <taxon>Pseudomonadota</taxon>
        <taxon>Alphaproteobacteria</taxon>
        <taxon>Hyphomicrobiales</taxon>
        <taxon>Rhizobiaceae</taxon>
        <taxon>Gellertiella</taxon>
    </lineage>
</organism>
<feature type="domain" description="SMODS-associated and fused to various effectors" evidence="1">
    <location>
        <begin position="184"/>
        <end position="363"/>
    </location>
</feature>
<dbReference type="Proteomes" id="UP000528286">
    <property type="component" value="Unassembled WGS sequence"/>
</dbReference>
<dbReference type="InterPro" id="IPR003615">
    <property type="entry name" value="HNH_nuc"/>
</dbReference>
<reference evidence="2 3" key="1">
    <citation type="submission" date="2020-08" db="EMBL/GenBank/DDBJ databases">
        <title>Genomic Encyclopedia of Type Strains, Phase IV (KMG-IV): sequencing the most valuable type-strain genomes for metagenomic binning, comparative biology and taxonomic classification.</title>
        <authorList>
            <person name="Goeker M."/>
        </authorList>
    </citation>
    <scope>NUCLEOTIDE SEQUENCE [LARGE SCALE GENOMIC DNA]</scope>
    <source>
        <strain evidence="2 3">DSM 29853</strain>
    </source>
</reference>
<dbReference type="NCBIfam" id="NF033611">
    <property type="entry name" value="SAVED"/>
    <property type="match status" value="1"/>
</dbReference>
<dbReference type="InterPro" id="IPR040836">
    <property type="entry name" value="SAVED"/>
</dbReference>
<dbReference type="AlphaFoldDB" id="A0A7W6J866"/>
<comment type="caution">
    <text evidence="2">The sequence shown here is derived from an EMBL/GenBank/DDBJ whole genome shotgun (WGS) entry which is preliminary data.</text>
</comment>